<sequence>MNINKNKGMYLESIINNSIEHYEKNKIALFRKLSIPVKIIEINDNNKIIGKIFKKSDVDYYGIYKGKFIAIEAKQTIEPIFYLHNIQEHQINFLNDINEIYSGFSMLIIYFKNYNIFYCLPWNNIKNLTKIEVNNNEFEKYKLDLLFPGRLNFVEKVLKKCT</sequence>
<dbReference type="AlphaFoldDB" id="A0A9E2KVR5"/>
<dbReference type="InterPro" id="IPR011856">
    <property type="entry name" value="tRNA_endonuc-like_dom_sf"/>
</dbReference>
<evidence type="ECO:0000256" key="4">
    <source>
        <dbReference type="ARBA" id="ARBA00022722"/>
    </source>
</evidence>
<dbReference type="GO" id="GO:0006310">
    <property type="term" value="P:DNA recombination"/>
    <property type="evidence" value="ECO:0007669"/>
    <property type="project" value="UniProtKB-KW"/>
</dbReference>
<reference evidence="14" key="2">
    <citation type="submission" date="2021-04" db="EMBL/GenBank/DDBJ databases">
        <authorList>
            <person name="Gilroy R."/>
        </authorList>
    </citation>
    <scope>NUCLEOTIDE SEQUENCE</scope>
    <source>
        <strain evidence="14">A5-1222</strain>
    </source>
</reference>
<dbReference type="GO" id="GO:0004519">
    <property type="term" value="F:endonuclease activity"/>
    <property type="evidence" value="ECO:0007669"/>
    <property type="project" value="UniProtKB-KW"/>
</dbReference>
<evidence type="ECO:0000256" key="10">
    <source>
        <dbReference type="ARBA" id="ARBA00023172"/>
    </source>
</evidence>
<keyword evidence="10" id="KW-0233">DNA recombination</keyword>
<dbReference type="SUPFAM" id="SSF52980">
    <property type="entry name" value="Restriction endonuclease-like"/>
    <property type="match status" value="1"/>
</dbReference>
<dbReference type="GO" id="GO:0016787">
    <property type="term" value="F:hydrolase activity"/>
    <property type="evidence" value="ECO:0007669"/>
    <property type="project" value="UniProtKB-KW"/>
</dbReference>
<dbReference type="GO" id="GO:0046872">
    <property type="term" value="F:metal ion binding"/>
    <property type="evidence" value="ECO:0007669"/>
    <property type="project" value="UniProtKB-KW"/>
</dbReference>
<protein>
    <recommendedName>
        <fullName evidence="13">Holliday junction resolvase RecU</fullName>
    </recommendedName>
</protein>
<evidence type="ECO:0000256" key="5">
    <source>
        <dbReference type="ARBA" id="ARBA00022723"/>
    </source>
</evidence>
<dbReference type="InterPro" id="IPR011335">
    <property type="entry name" value="Restrct_endonuc-II-like"/>
</dbReference>
<comment type="similarity">
    <text evidence="12">Belongs to the RecU family.</text>
</comment>
<evidence type="ECO:0000256" key="2">
    <source>
        <dbReference type="ARBA" id="ARBA00004496"/>
    </source>
</evidence>
<evidence type="ECO:0000256" key="13">
    <source>
        <dbReference type="ARBA" id="ARBA00029523"/>
    </source>
</evidence>
<keyword evidence="8" id="KW-0378">Hydrolase</keyword>
<evidence type="ECO:0000313" key="14">
    <source>
        <dbReference type="EMBL" id="MBU3830934.1"/>
    </source>
</evidence>
<dbReference type="Pfam" id="PF03838">
    <property type="entry name" value="RecU"/>
    <property type="match status" value="1"/>
</dbReference>
<comment type="subcellular location">
    <subcellularLocation>
        <location evidence="2">Cytoplasm</location>
    </subcellularLocation>
</comment>
<evidence type="ECO:0000256" key="8">
    <source>
        <dbReference type="ARBA" id="ARBA00022801"/>
    </source>
</evidence>
<organism evidence="14 15">
    <name type="scientific">Candidatus Ureaplasma intestinipullorum</name>
    <dbReference type="NCBI Taxonomy" id="2838770"/>
    <lineage>
        <taxon>Bacteria</taxon>
        <taxon>Bacillati</taxon>
        <taxon>Mycoplasmatota</taxon>
        <taxon>Mycoplasmoidales</taxon>
        <taxon>Mycoplasmoidaceae</taxon>
        <taxon>Ureaplasma</taxon>
    </lineage>
</organism>
<evidence type="ECO:0000256" key="6">
    <source>
        <dbReference type="ARBA" id="ARBA00022759"/>
    </source>
</evidence>
<dbReference type="Proteomes" id="UP000824247">
    <property type="component" value="Unassembled WGS sequence"/>
</dbReference>
<dbReference type="GO" id="GO:0005737">
    <property type="term" value="C:cytoplasm"/>
    <property type="evidence" value="ECO:0007669"/>
    <property type="project" value="UniProtKB-SubCell"/>
</dbReference>
<keyword evidence="9" id="KW-0460">Magnesium</keyword>
<evidence type="ECO:0000256" key="7">
    <source>
        <dbReference type="ARBA" id="ARBA00022763"/>
    </source>
</evidence>
<evidence type="ECO:0000256" key="3">
    <source>
        <dbReference type="ARBA" id="ARBA00022490"/>
    </source>
</evidence>
<dbReference type="EMBL" id="JAHLFM010000030">
    <property type="protein sequence ID" value="MBU3830934.1"/>
    <property type="molecule type" value="Genomic_DNA"/>
</dbReference>
<keyword evidence="7" id="KW-0227">DNA damage</keyword>
<keyword evidence="5" id="KW-0479">Metal-binding</keyword>
<name>A0A9E2KVR5_9BACT</name>
<dbReference type="GO" id="GO:0006281">
    <property type="term" value="P:DNA repair"/>
    <property type="evidence" value="ECO:0007669"/>
    <property type="project" value="UniProtKB-KW"/>
</dbReference>
<accession>A0A9E2KVR5</accession>
<proteinExistence type="inferred from homology"/>
<dbReference type="GO" id="GO:0003676">
    <property type="term" value="F:nucleic acid binding"/>
    <property type="evidence" value="ECO:0007669"/>
    <property type="project" value="InterPro"/>
</dbReference>
<evidence type="ECO:0000313" key="15">
    <source>
        <dbReference type="Proteomes" id="UP000824247"/>
    </source>
</evidence>
<comment type="cofactor">
    <cofactor evidence="1">
        <name>Mg(2+)</name>
        <dbReference type="ChEBI" id="CHEBI:18420"/>
    </cofactor>
</comment>
<dbReference type="Gene3D" id="3.40.1350.10">
    <property type="match status" value="1"/>
</dbReference>
<keyword evidence="4" id="KW-0540">Nuclease</keyword>
<evidence type="ECO:0000256" key="12">
    <source>
        <dbReference type="ARBA" id="ARBA00023447"/>
    </source>
</evidence>
<comment type="caution">
    <text evidence="14">The sequence shown here is derived from an EMBL/GenBank/DDBJ whole genome shotgun (WGS) entry which is preliminary data.</text>
</comment>
<keyword evidence="6" id="KW-0255">Endonuclease</keyword>
<reference evidence="14" key="1">
    <citation type="journal article" date="2021" name="PeerJ">
        <title>Extensive microbial diversity within the chicken gut microbiome revealed by metagenomics and culture.</title>
        <authorList>
            <person name="Gilroy R."/>
            <person name="Ravi A."/>
            <person name="Getino M."/>
            <person name="Pursley I."/>
            <person name="Horton D.L."/>
            <person name="Alikhan N.F."/>
            <person name="Baker D."/>
            <person name="Gharbi K."/>
            <person name="Hall N."/>
            <person name="Watson M."/>
            <person name="Adriaenssens E.M."/>
            <person name="Foster-Nyarko E."/>
            <person name="Jarju S."/>
            <person name="Secka A."/>
            <person name="Antonio M."/>
            <person name="Oren A."/>
            <person name="Chaudhuri R.R."/>
            <person name="La Ragione R."/>
            <person name="Hildebrand F."/>
            <person name="Pallen M.J."/>
        </authorList>
    </citation>
    <scope>NUCLEOTIDE SEQUENCE</scope>
    <source>
        <strain evidence="14">A5-1222</strain>
    </source>
</reference>
<keyword evidence="11" id="KW-0234">DNA repair</keyword>
<evidence type="ECO:0000256" key="9">
    <source>
        <dbReference type="ARBA" id="ARBA00022842"/>
    </source>
</evidence>
<evidence type="ECO:0000256" key="1">
    <source>
        <dbReference type="ARBA" id="ARBA00001946"/>
    </source>
</evidence>
<gene>
    <name evidence="14" type="ORF">H9897_02155</name>
</gene>
<keyword evidence="3" id="KW-0963">Cytoplasm</keyword>
<dbReference type="InterPro" id="IPR004612">
    <property type="entry name" value="Resolv_RecU"/>
</dbReference>
<evidence type="ECO:0000256" key="11">
    <source>
        <dbReference type="ARBA" id="ARBA00023204"/>
    </source>
</evidence>